<evidence type="ECO:0000256" key="1">
    <source>
        <dbReference type="SAM" id="MobiDB-lite"/>
    </source>
</evidence>
<proteinExistence type="evidence at transcript level"/>
<accession>A0A1B2RXP6</accession>
<dbReference type="EMBL" id="KX343216">
    <property type="protein sequence ID" value="AOC60773.1"/>
    <property type="molecule type" value="mRNA"/>
</dbReference>
<feature type="compositionally biased region" description="Gly residues" evidence="1">
    <location>
        <begin position="165"/>
        <end position="174"/>
    </location>
</feature>
<evidence type="ECO:0000256" key="2">
    <source>
        <dbReference type="SAM" id="SignalP"/>
    </source>
</evidence>
<protein>
    <submittedName>
        <fullName evidence="3">Egg case protein variant 1</fullName>
    </submittedName>
</protein>
<feature type="compositionally biased region" description="Gly residues" evidence="1">
    <location>
        <begin position="187"/>
        <end position="210"/>
    </location>
</feature>
<feature type="signal peptide" evidence="2">
    <location>
        <begin position="1"/>
        <end position="21"/>
    </location>
</feature>
<name>A0A1B2RXP6_9ARAC</name>
<feature type="non-terminal residue" evidence="3">
    <location>
        <position position="244"/>
    </location>
</feature>
<feature type="region of interest" description="Disordered" evidence="1">
    <location>
        <begin position="165"/>
        <end position="244"/>
    </location>
</feature>
<keyword evidence="2" id="KW-0732">Signal</keyword>
<organism evidence="3">
    <name type="scientific">Argiope argentata</name>
    <dbReference type="NCBI Taxonomy" id="233271"/>
    <lineage>
        <taxon>Eukaryota</taxon>
        <taxon>Metazoa</taxon>
        <taxon>Ecdysozoa</taxon>
        <taxon>Arthropoda</taxon>
        <taxon>Chelicerata</taxon>
        <taxon>Arachnida</taxon>
        <taxon>Araneae</taxon>
        <taxon>Araneomorphae</taxon>
        <taxon>Entelegynae</taxon>
        <taxon>Araneoidea</taxon>
        <taxon>Araneidae</taxon>
        <taxon>Argiope</taxon>
    </lineage>
</organism>
<feature type="compositionally biased region" description="Low complexity" evidence="1">
    <location>
        <begin position="175"/>
        <end position="186"/>
    </location>
</feature>
<reference evidence="3" key="1">
    <citation type="journal article" date="2016" name="Insect Mol. Biol.">
        <title>Candidate egg case silk genes for the spider Argiope argentata from differential gene expression analyses.</title>
        <authorList>
            <person name="Chaw R.C."/>
            <person name="Arensburger P."/>
            <person name="Clarke T.H.III."/>
            <person name="Ayoub N.A."/>
            <person name="Hayashi C.Y."/>
        </authorList>
    </citation>
    <scope>NUCLEOTIDE SEQUENCE</scope>
</reference>
<dbReference type="AlphaFoldDB" id="A0A1B2RXP6"/>
<feature type="chain" id="PRO_5008541343" evidence="2">
    <location>
        <begin position="22"/>
        <end position="244"/>
    </location>
</feature>
<sequence>MDILSIRPLLILALAFNTAYGASCTDKCNFDKPCTKTDFIQTSPCSYSCVCDGEYTYHLEDTFTQCGRGKRCYQGDCLSEVPDQCENIYGSNYLGLLNPSNPCVYYCLNVYSPCIIYEENVSDGGRCYTYSNTAGSCFKGTCASGEIPFSRGEYFYADREAATNGGGNESGSYGGSTATGASRDGTGNSGGNAGGNGDSSSGVGGRGYGSGADPSTGSETEAGRGEISRSGEGQTFAASRGAAY</sequence>
<evidence type="ECO:0000313" key="3">
    <source>
        <dbReference type="EMBL" id="AOC60773.1"/>
    </source>
</evidence>